<gene>
    <name evidence="2" type="ORF">PVOR_07370</name>
</gene>
<accession>A0A2R9SZ40</accession>
<dbReference type="Proteomes" id="UP000003094">
    <property type="component" value="Unassembled WGS sequence"/>
</dbReference>
<evidence type="ECO:0000259" key="1">
    <source>
        <dbReference type="PROSITE" id="PS50965"/>
    </source>
</evidence>
<dbReference type="EMBL" id="ADHJ01000013">
    <property type="protein sequence ID" value="EFU42655.1"/>
    <property type="molecule type" value="Genomic_DNA"/>
</dbReference>
<evidence type="ECO:0000313" key="2">
    <source>
        <dbReference type="EMBL" id="EFU42655.1"/>
    </source>
</evidence>
<organism evidence="2 3">
    <name type="scientific">Paenibacillus vortex V453</name>
    <dbReference type="NCBI Taxonomy" id="715225"/>
    <lineage>
        <taxon>Bacteria</taxon>
        <taxon>Bacillati</taxon>
        <taxon>Bacillota</taxon>
        <taxon>Bacilli</taxon>
        <taxon>Bacillales</taxon>
        <taxon>Paenibacillaceae</taxon>
        <taxon>Paenibacillus</taxon>
    </lineage>
</organism>
<dbReference type="InterPro" id="IPR011528">
    <property type="entry name" value="NERD"/>
</dbReference>
<feature type="domain" description="NERD" evidence="1">
    <location>
        <begin position="1"/>
        <end position="34"/>
    </location>
</feature>
<evidence type="ECO:0000313" key="3">
    <source>
        <dbReference type="Proteomes" id="UP000003094"/>
    </source>
</evidence>
<sequence>MITPQGLFVIETKNYTGEIKGTRENKSWTVSNRF</sequence>
<reference evidence="2 3" key="1">
    <citation type="journal article" date="2010" name="BMC Genomics">
        <title>Genome sequence of the pattern forming Paenibacillus vortex bacterium reveals potential for thriving in complex environments.</title>
        <authorList>
            <person name="Sirota-Madi A."/>
            <person name="Olender T."/>
            <person name="Helman Y."/>
            <person name="Ingham C."/>
            <person name="Brainis I."/>
            <person name="Roth D."/>
            <person name="Hagi E."/>
            <person name="Brodsky L."/>
            <person name="Leshkowitz D."/>
            <person name="Galatenko V."/>
            <person name="Nikolaev V."/>
            <person name="Mugasimangalam R.C."/>
            <person name="Bransburg-Zabary S."/>
            <person name="Gutnick D.L."/>
            <person name="Lancet D."/>
            <person name="Ben-Jacob E."/>
        </authorList>
    </citation>
    <scope>NUCLEOTIDE SEQUENCE [LARGE SCALE GENOMIC DNA]</scope>
    <source>
        <strain evidence="2 3">V453</strain>
    </source>
</reference>
<comment type="caution">
    <text evidence="2">The sequence shown here is derived from an EMBL/GenBank/DDBJ whole genome shotgun (WGS) entry which is preliminary data.</text>
</comment>
<dbReference type="PROSITE" id="PS50965">
    <property type="entry name" value="NERD"/>
    <property type="match status" value="1"/>
</dbReference>
<protein>
    <submittedName>
        <fullName evidence="2">NERD domain protein</fullName>
    </submittedName>
</protein>
<dbReference type="KEGG" id="pvo:PVOR_07370"/>
<keyword evidence="3" id="KW-1185">Reference proteome</keyword>
<dbReference type="Pfam" id="PF08378">
    <property type="entry name" value="NERD"/>
    <property type="match status" value="1"/>
</dbReference>
<proteinExistence type="predicted"/>
<name>A0A2R9SZ40_9BACL</name>
<dbReference type="AlphaFoldDB" id="A0A2R9SZ40"/>